<gene>
    <name evidence="2" type="ORF">BZK31_08115</name>
</gene>
<dbReference type="AlphaFoldDB" id="A0A1X0N8R1"/>
<feature type="transmembrane region" description="Helical" evidence="1">
    <location>
        <begin position="79"/>
        <end position="100"/>
    </location>
</feature>
<dbReference type="RefSeq" id="WP_083182213.1">
    <property type="nucleotide sequence ID" value="NZ_CBCRZR010000007.1"/>
</dbReference>
<dbReference type="Proteomes" id="UP000192815">
    <property type="component" value="Unassembled WGS sequence"/>
</dbReference>
<sequence>MLYILLCSVVLLIVVIGTVARATLALVSPSPGQRLQQMVLVLVSYAVGMAYCAPLLYLFFGPDGAPGKTLGVDNARLTVYLLFAASVALLFYIPLLWKIAAKSRGFWPMGQLTLVAFACFVGGKSAYDHLTFFNTDQAGWADIALMKEIGEITDMPGCTSPVAFVRFQSSGPFEYRCPGLIVFNRLSSQPFGPWPHNDSGSSQQLADVILKFKSEAKVPDEFPEKPAHQ</sequence>
<accession>A0A1X0N8R1</accession>
<comment type="caution">
    <text evidence="2">The sequence shown here is derived from an EMBL/GenBank/DDBJ whole genome shotgun (WGS) entry which is preliminary data.</text>
</comment>
<evidence type="ECO:0000313" key="3">
    <source>
        <dbReference type="Proteomes" id="UP000192815"/>
    </source>
</evidence>
<feature type="transmembrane region" description="Helical" evidence="1">
    <location>
        <begin position="37"/>
        <end position="59"/>
    </location>
</feature>
<evidence type="ECO:0000313" key="2">
    <source>
        <dbReference type="EMBL" id="ORC60264.1"/>
    </source>
</evidence>
<keyword evidence="1" id="KW-1133">Transmembrane helix</keyword>
<name>A0A1X0N8R1_9PSED</name>
<feature type="transmembrane region" description="Helical" evidence="1">
    <location>
        <begin position="106"/>
        <end position="123"/>
    </location>
</feature>
<keyword evidence="1" id="KW-0472">Membrane</keyword>
<proteinExistence type="predicted"/>
<keyword evidence="3" id="KW-1185">Reference proteome</keyword>
<keyword evidence="1" id="KW-0812">Transmembrane</keyword>
<reference evidence="3" key="1">
    <citation type="submission" date="2017-02" db="EMBL/GenBank/DDBJ databases">
        <title>Pseudomonas floridae sp. nov., a novel pathogenic bacterial species isolated from tomato.</title>
        <authorList>
            <person name="Timilsina S."/>
            <person name="Vallad G.E."/>
            <person name="Jones J.B."/>
        </authorList>
    </citation>
    <scope>NUCLEOTIDE SEQUENCE [LARGE SCALE GENOMIC DNA]</scope>
    <source>
        <strain evidence="3">GEV388</strain>
    </source>
</reference>
<evidence type="ECO:0000256" key="1">
    <source>
        <dbReference type="SAM" id="Phobius"/>
    </source>
</evidence>
<dbReference type="OrthoDB" id="7030894at2"/>
<dbReference type="STRING" id="1958950.BZK31_08115"/>
<protein>
    <submittedName>
        <fullName evidence="2">Uncharacterized protein</fullName>
    </submittedName>
</protein>
<dbReference type="EMBL" id="MUIO01000021">
    <property type="protein sequence ID" value="ORC60264.1"/>
    <property type="molecule type" value="Genomic_DNA"/>
</dbReference>
<organism evidence="2 3">
    <name type="scientific">Pseudomonas floridensis</name>
    <dbReference type="NCBI Taxonomy" id="1958950"/>
    <lineage>
        <taxon>Bacteria</taxon>
        <taxon>Pseudomonadati</taxon>
        <taxon>Pseudomonadota</taxon>
        <taxon>Gammaproteobacteria</taxon>
        <taxon>Pseudomonadales</taxon>
        <taxon>Pseudomonadaceae</taxon>
        <taxon>Pseudomonas</taxon>
    </lineage>
</organism>